<feature type="compositionally biased region" description="Basic residues" evidence="1">
    <location>
        <begin position="227"/>
        <end position="236"/>
    </location>
</feature>
<evidence type="ECO:0000313" key="3">
    <source>
        <dbReference type="Proteomes" id="UP001305414"/>
    </source>
</evidence>
<gene>
    <name evidence="2" type="ORF">RRF57_010754</name>
</gene>
<feature type="compositionally biased region" description="Pro residues" evidence="1">
    <location>
        <begin position="214"/>
        <end position="224"/>
    </location>
</feature>
<feature type="compositionally biased region" description="Polar residues" evidence="1">
    <location>
        <begin position="177"/>
        <end position="187"/>
    </location>
</feature>
<comment type="caution">
    <text evidence="2">The sequence shown here is derived from an EMBL/GenBank/DDBJ whole genome shotgun (WGS) entry which is preliminary data.</text>
</comment>
<dbReference type="EMBL" id="JAWHQM010000047">
    <property type="protein sequence ID" value="KAK5635042.1"/>
    <property type="molecule type" value="Genomic_DNA"/>
</dbReference>
<protein>
    <submittedName>
        <fullName evidence="2">Uncharacterized protein</fullName>
    </submittedName>
</protein>
<feature type="region of interest" description="Disordered" evidence="1">
    <location>
        <begin position="161"/>
        <end position="280"/>
    </location>
</feature>
<keyword evidence="3" id="KW-1185">Reference proteome</keyword>
<dbReference type="Proteomes" id="UP001305414">
    <property type="component" value="Unassembled WGS sequence"/>
</dbReference>
<evidence type="ECO:0000313" key="2">
    <source>
        <dbReference type="EMBL" id="KAK5635042.1"/>
    </source>
</evidence>
<feature type="compositionally biased region" description="Basic and acidic residues" evidence="1">
    <location>
        <begin position="245"/>
        <end position="266"/>
    </location>
</feature>
<reference evidence="2 3" key="1">
    <citation type="submission" date="2023-10" db="EMBL/GenBank/DDBJ databases">
        <title>Draft genome sequence of Xylaria bambusicola isolate GMP-LS, the root and basal stem rot pathogen of sugarcane in Indonesia.</title>
        <authorList>
            <person name="Selvaraj P."/>
            <person name="Muralishankar V."/>
            <person name="Muruganantham S."/>
            <person name="Sp S."/>
            <person name="Haryani S."/>
            <person name="Lau K.J.X."/>
            <person name="Naqvi N.I."/>
        </authorList>
    </citation>
    <scope>NUCLEOTIDE SEQUENCE [LARGE SCALE GENOMIC DNA]</scope>
    <source>
        <strain evidence="2">GMP-LS</strain>
    </source>
</reference>
<accession>A0AAN7Z8X6</accession>
<dbReference type="AlphaFoldDB" id="A0AAN7Z8X6"/>
<sequence>MRPKPTPENHHALHVPKVDWERLTPSEWTWPFCKLGYSDPNDIWGSLYEKFNCINFGIQDPYAWHSDVCEIGWKSDSKEEFEAALLKRRDERFNEIRANWEKARGQLTANPPIWNSPPTGPDRPWATFVRFGRHFTFDTVVGHFGNYMVDDPRQLYREMNAKSRKEAAEASSSSCSQPREQPGQSQQLPLNSGPPSTSPSSHLPPSPSRNQPPLQAPAPAPAPTPAKKGRKTRVTRVGKGAAARSKVEKPVQKQHDSKIPPREGVRRSARLQGRERRRGG</sequence>
<name>A0AAN7Z8X6_9PEZI</name>
<proteinExistence type="predicted"/>
<evidence type="ECO:0000256" key="1">
    <source>
        <dbReference type="SAM" id="MobiDB-lite"/>
    </source>
</evidence>
<feature type="compositionally biased region" description="Low complexity" evidence="1">
    <location>
        <begin position="188"/>
        <end position="201"/>
    </location>
</feature>
<organism evidence="2 3">
    <name type="scientific">Xylaria bambusicola</name>
    <dbReference type="NCBI Taxonomy" id="326684"/>
    <lineage>
        <taxon>Eukaryota</taxon>
        <taxon>Fungi</taxon>
        <taxon>Dikarya</taxon>
        <taxon>Ascomycota</taxon>
        <taxon>Pezizomycotina</taxon>
        <taxon>Sordariomycetes</taxon>
        <taxon>Xylariomycetidae</taxon>
        <taxon>Xylariales</taxon>
        <taxon>Xylariaceae</taxon>
        <taxon>Xylaria</taxon>
    </lineage>
</organism>